<dbReference type="SUPFAM" id="SSF52540">
    <property type="entry name" value="P-loop containing nucleoside triphosphate hydrolases"/>
    <property type="match status" value="1"/>
</dbReference>
<dbReference type="GO" id="GO:0005524">
    <property type="term" value="F:ATP binding"/>
    <property type="evidence" value="ECO:0007669"/>
    <property type="project" value="UniProtKB-KW"/>
</dbReference>
<name>A0A427V6Y8_9ENTR</name>
<dbReference type="RefSeq" id="WP_125291654.1">
    <property type="nucleotide sequence ID" value="NZ_DAMAJB010000005.1"/>
</dbReference>
<evidence type="ECO:0000256" key="5">
    <source>
        <dbReference type="PROSITE-ProRule" id="PRU00703"/>
    </source>
</evidence>
<comment type="caution">
    <text evidence="9">The sequence shown here is derived from an EMBL/GenBank/DDBJ whole genome shotgun (WGS) entry which is preliminary data.</text>
</comment>
<dbReference type="PROSITE" id="PS51371">
    <property type="entry name" value="CBS"/>
    <property type="match status" value="1"/>
</dbReference>
<dbReference type="OrthoDB" id="9802264at2"/>
<proteinExistence type="inferred from homology"/>
<dbReference type="GO" id="GO:0016887">
    <property type="term" value="F:ATP hydrolysis activity"/>
    <property type="evidence" value="ECO:0007669"/>
    <property type="project" value="InterPro"/>
</dbReference>
<dbReference type="InterPro" id="IPR003593">
    <property type="entry name" value="AAA+_ATPase"/>
</dbReference>
<keyword evidence="3" id="KW-0547">Nucleotide-binding</keyword>
<reference evidence="8 11" key="2">
    <citation type="submission" date="2023-10" db="EMBL/GenBank/DDBJ databases">
        <authorList>
            <person name="Dale J."/>
        </authorList>
    </citation>
    <scope>NUCLEOTIDE SEQUENCE [LARGE SCALE GENOMIC DNA]</scope>
    <source>
        <strain evidence="8 11">2023EL-00970</strain>
    </source>
</reference>
<sequence>MIEFDGVTKYYQGRAAVEDLNLNFRKGAFSVLIGTSGSGKSTTLKMINRLVEHDEGRIRFAGEEIRNFSPQDLRRRMGYAIQSIGLFPHWDVAQNIATVPQLLKWPKARINQRVDELLALLGLDPAQFRRRYPHQLSGGQQQRVGVARALAADPEVLLMDEPFGALDPVTREALQQEMMRIHQLQGRTIVLVTHDVDEALRLADHLVVMDGGKVVQQGAPLALLSQPENAFVRDFFGRSELGVRLLSMRQVKDYLTVGHCEGVPVSRDTTLREALSLFVERRCDELPVVDEQGNPCGVIRFNTLLEGDRASAS</sequence>
<dbReference type="InterPro" id="IPR027417">
    <property type="entry name" value="P-loop_NTPase"/>
</dbReference>
<evidence type="ECO:0000256" key="4">
    <source>
        <dbReference type="ARBA" id="ARBA00022840"/>
    </source>
</evidence>
<organism evidence="9 10">
    <name type="scientific">Atlantibacter subterraneus</name>
    <dbReference type="NCBI Taxonomy" id="255519"/>
    <lineage>
        <taxon>Bacteria</taxon>
        <taxon>Pseudomonadati</taxon>
        <taxon>Pseudomonadota</taxon>
        <taxon>Gammaproteobacteria</taxon>
        <taxon>Enterobacterales</taxon>
        <taxon>Enterobacteriaceae</taxon>
        <taxon>Atlantibacter</taxon>
    </lineage>
</organism>
<dbReference type="EMBL" id="RHXB01000002">
    <property type="protein sequence ID" value="RSE28527.1"/>
    <property type="molecule type" value="Genomic_DNA"/>
</dbReference>
<dbReference type="PANTHER" id="PTHR43117:SF5">
    <property type="entry name" value="GLYCINE BETAINE UPTAKE SYSTEM ATP-BINDING PROTEIN YEHX"/>
    <property type="match status" value="1"/>
</dbReference>
<evidence type="ECO:0000259" key="6">
    <source>
        <dbReference type="PROSITE" id="PS50893"/>
    </source>
</evidence>
<feature type="domain" description="ABC transporter" evidence="6">
    <location>
        <begin position="2"/>
        <end position="236"/>
    </location>
</feature>
<dbReference type="InterPro" id="IPR046342">
    <property type="entry name" value="CBS_dom_sf"/>
</dbReference>
<feature type="domain" description="CBS" evidence="7">
    <location>
        <begin position="257"/>
        <end position="313"/>
    </location>
</feature>
<dbReference type="PANTHER" id="PTHR43117">
    <property type="entry name" value="OSMOPROTECTANT IMPORT ATP-BINDING PROTEIN OSMV"/>
    <property type="match status" value="1"/>
</dbReference>
<dbReference type="Proteomes" id="UP000275331">
    <property type="component" value="Unassembled WGS sequence"/>
</dbReference>
<dbReference type="Gene3D" id="3.90.1280.20">
    <property type="match status" value="1"/>
</dbReference>
<dbReference type="Pfam" id="PF00571">
    <property type="entry name" value="CBS"/>
    <property type="match status" value="1"/>
</dbReference>
<evidence type="ECO:0000313" key="8">
    <source>
        <dbReference type="EMBL" id="MDV7021838.1"/>
    </source>
</evidence>
<dbReference type="Pfam" id="PF00005">
    <property type="entry name" value="ABC_tran"/>
    <property type="match status" value="1"/>
</dbReference>
<dbReference type="PROSITE" id="PS50893">
    <property type="entry name" value="ABC_TRANSPORTER_2"/>
    <property type="match status" value="1"/>
</dbReference>
<dbReference type="GO" id="GO:0015697">
    <property type="term" value="P:quaternary ammonium group transport"/>
    <property type="evidence" value="ECO:0007669"/>
    <property type="project" value="UniProtKB-ARBA"/>
</dbReference>
<dbReference type="InterPro" id="IPR000644">
    <property type="entry name" value="CBS_dom"/>
</dbReference>
<dbReference type="EMBL" id="JAWLOF010000002">
    <property type="protein sequence ID" value="MDV7021838.1"/>
    <property type="molecule type" value="Genomic_DNA"/>
</dbReference>
<dbReference type="SMART" id="SM00382">
    <property type="entry name" value="AAA"/>
    <property type="match status" value="1"/>
</dbReference>
<reference evidence="9 10" key="1">
    <citation type="submission" date="2018-10" db="EMBL/GenBank/DDBJ databases">
        <title>Transmission dynamics of multidrug resistant bacteria on intensive care unit surfaces.</title>
        <authorList>
            <person name="D'Souza A.W."/>
            <person name="Potter R.F."/>
            <person name="Wallace M."/>
            <person name="Shupe A."/>
            <person name="Patel S."/>
            <person name="Sun S."/>
            <person name="Gul D."/>
            <person name="Kwon J.H."/>
            <person name="Andleeb S."/>
            <person name="Burnham C.-A.D."/>
            <person name="Dantas G."/>
        </authorList>
    </citation>
    <scope>NUCLEOTIDE SEQUENCE [LARGE SCALE GENOMIC DNA]</scope>
    <source>
        <strain evidence="9 10">AS_373</strain>
    </source>
</reference>
<dbReference type="Gene3D" id="3.40.50.300">
    <property type="entry name" value="P-loop containing nucleotide triphosphate hydrolases"/>
    <property type="match status" value="1"/>
</dbReference>
<evidence type="ECO:0000313" key="10">
    <source>
        <dbReference type="Proteomes" id="UP000275331"/>
    </source>
</evidence>
<keyword evidence="4 9" id="KW-0067">ATP-binding</keyword>
<accession>A0A427V6Y8</accession>
<protein>
    <submittedName>
        <fullName evidence="9">ABC transporter ATP-binding protein</fullName>
    </submittedName>
</protein>
<evidence type="ECO:0000256" key="3">
    <source>
        <dbReference type="ARBA" id="ARBA00022741"/>
    </source>
</evidence>
<dbReference type="AlphaFoldDB" id="A0A427V6Y8"/>
<dbReference type="InterPro" id="IPR017871">
    <property type="entry name" value="ABC_transporter-like_CS"/>
</dbReference>
<dbReference type="InterPro" id="IPR003439">
    <property type="entry name" value="ABC_transporter-like_ATP-bd"/>
</dbReference>
<dbReference type="PROSITE" id="PS00211">
    <property type="entry name" value="ABC_TRANSPORTER_1"/>
    <property type="match status" value="1"/>
</dbReference>
<evidence type="ECO:0000256" key="1">
    <source>
        <dbReference type="ARBA" id="ARBA00005417"/>
    </source>
</evidence>
<evidence type="ECO:0000256" key="2">
    <source>
        <dbReference type="ARBA" id="ARBA00022448"/>
    </source>
</evidence>
<evidence type="ECO:0000313" key="11">
    <source>
        <dbReference type="Proteomes" id="UP001187066"/>
    </source>
</evidence>
<evidence type="ECO:0000259" key="7">
    <source>
        <dbReference type="PROSITE" id="PS51371"/>
    </source>
</evidence>
<keyword evidence="5" id="KW-0129">CBS domain</keyword>
<keyword evidence="2" id="KW-0813">Transport</keyword>
<evidence type="ECO:0000313" key="9">
    <source>
        <dbReference type="EMBL" id="RSE28527.1"/>
    </source>
</evidence>
<gene>
    <name evidence="9" type="ORF">EGT71_03845</name>
    <name evidence="8" type="ORF">R4P48_03965</name>
</gene>
<dbReference type="CDD" id="cd03295">
    <property type="entry name" value="ABC_OpuCA_Osmoprotection"/>
    <property type="match status" value="1"/>
</dbReference>
<keyword evidence="11" id="KW-1185">Reference proteome</keyword>
<comment type="similarity">
    <text evidence="1">Belongs to the ABC transporter superfamily.</text>
</comment>
<dbReference type="FunFam" id="3.40.50.300:FF:000425">
    <property type="entry name" value="Probable ABC transporter, ATP-binding subunit"/>
    <property type="match status" value="1"/>
</dbReference>
<dbReference type="SUPFAM" id="SSF54631">
    <property type="entry name" value="CBS-domain pair"/>
    <property type="match status" value="1"/>
</dbReference>
<dbReference type="Proteomes" id="UP001187066">
    <property type="component" value="Unassembled WGS sequence"/>
</dbReference>